<dbReference type="SMART" id="SM00872">
    <property type="entry name" value="Alpha-mann_mid"/>
    <property type="match status" value="1"/>
</dbReference>
<dbReference type="PANTHER" id="PTHR46017:SF1">
    <property type="entry name" value="ALPHA-MANNOSIDASE 2C1"/>
    <property type="match status" value="1"/>
</dbReference>
<dbReference type="InterPro" id="IPR000917">
    <property type="entry name" value="Sulfatase_N"/>
</dbReference>
<organism evidence="12 13">
    <name type="scientific">Trichoderma breve</name>
    <dbReference type="NCBI Taxonomy" id="2034170"/>
    <lineage>
        <taxon>Eukaryota</taxon>
        <taxon>Fungi</taxon>
        <taxon>Dikarya</taxon>
        <taxon>Ascomycota</taxon>
        <taxon>Pezizomycotina</taxon>
        <taxon>Sordariomycetes</taxon>
        <taxon>Hypocreomycetidae</taxon>
        <taxon>Hypocreales</taxon>
        <taxon>Hypocreaceae</taxon>
        <taxon>Trichoderma</taxon>
    </lineage>
</organism>
<evidence type="ECO:0000313" key="13">
    <source>
        <dbReference type="Proteomes" id="UP001140511"/>
    </source>
</evidence>
<evidence type="ECO:0000259" key="11">
    <source>
        <dbReference type="SMART" id="SM00872"/>
    </source>
</evidence>
<dbReference type="Pfam" id="PF22907">
    <property type="entry name" value="Ams1-like_1st"/>
    <property type="match status" value="1"/>
</dbReference>
<protein>
    <recommendedName>
        <fullName evidence="9">Alpha-mannosidase</fullName>
        <ecNumber evidence="4">3.2.1.24</ecNumber>
    </recommendedName>
</protein>
<comment type="catalytic activity">
    <reaction evidence="1">
        <text>Hydrolysis of terminal, non-reducing alpha-D-mannose residues in alpha-D-mannosides.</text>
        <dbReference type="EC" id="3.2.1.24"/>
    </reaction>
</comment>
<dbReference type="GO" id="GO:0000329">
    <property type="term" value="C:fungal-type vacuole membrane"/>
    <property type="evidence" value="ECO:0007669"/>
    <property type="project" value="TreeGrafter"/>
</dbReference>
<evidence type="ECO:0000256" key="1">
    <source>
        <dbReference type="ARBA" id="ARBA00000365"/>
    </source>
</evidence>
<dbReference type="GeneID" id="80865543"/>
<dbReference type="InterPro" id="IPR054723">
    <property type="entry name" value="Ams1-like_N"/>
</dbReference>
<dbReference type="EMBL" id="JAOPEN010000002">
    <property type="protein sequence ID" value="KAJ4862691.1"/>
    <property type="molecule type" value="Genomic_DNA"/>
</dbReference>
<evidence type="ECO:0000256" key="4">
    <source>
        <dbReference type="ARBA" id="ARBA00012752"/>
    </source>
</evidence>
<evidence type="ECO:0000256" key="6">
    <source>
        <dbReference type="ARBA" id="ARBA00022801"/>
    </source>
</evidence>
<dbReference type="InterPro" id="IPR011682">
    <property type="entry name" value="Glyco_hydro_38_C"/>
</dbReference>
<evidence type="ECO:0000256" key="8">
    <source>
        <dbReference type="ARBA" id="ARBA00054985"/>
    </source>
</evidence>
<evidence type="ECO:0000313" key="12">
    <source>
        <dbReference type="EMBL" id="KAJ4862691.1"/>
    </source>
</evidence>
<comment type="caution">
    <text evidence="12">The sequence shown here is derived from an EMBL/GenBank/DDBJ whole genome shotgun (WGS) entry which is preliminary data.</text>
</comment>
<dbReference type="EC" id="3.2.1.24" evidence="4"/>
<dbReference type="InterPro" id="IPR015341">
    <property type="entry name" value="Glyco_hydro_38_cen"/>
</dbReference>
<dbReference type="Gene3D" id="3.20.110.10">
    <property type="entry name" value="Glycoside hydrolase 38, N terminal domain"/>
    <property type="match status" value="1"/>
</dbReference>
<dbReference type="GO" id="GO:0030246">
    <property type="term" value="F:carbohydrate binding"/>
    <property type="evidence" value="ECO:0007669"/>
    <property type="project" value="InterPro"/>
</dbReference>
<dbReference type="GO" id="GO:0004559">
    <property type="term" value="F:alpha-mannosidase activity"/>
    <property type="evidence" value="ECO:0007669"/>
    <property type="project" value="UniProtKB-EC"/>
</dbReference>
<proteinExistence type="inferred from homology"/>
<dbReference type="InterPro" id="IPR027291">
    <property type="entry name" value="Glyco_hydro_38_N_sf"/>
</dbReference>
<feature type="region of interest" description="Disordered" evidence="10">
    <location>
        <begin position="233"/>
        <end position="253"/>
    </location>
</feature>
<dbReference type="SUPFAM" id="SSF88713">
    <property type="entry name" value="Glycoside hydrolase/deacetylase"/>
    <property type="match status" value="1"/>
</dbReference>
<keyword evidence="7" id="KW-0326">Glycosidase</keyword>
<dbReference type="SUPFAM" id="SSF88688">
    <property type="entry name" value="Families 57/38 glycoside transferase middle domain"/>
    <property type="match status" value="1"/>
</dbReference>
<dbReference type="FunFam" id="1.20.1270.50:FF:000004">
    <property type="entry name" value="alpha-mannosidase 2C1 isoform X1"/>
    <property type="match status" value="1"/>
</dbReference>
<comment type="function">
    <text evidence="8">Degrades free oligosaccharides in the vacuole.</text>
</comment>
<dbReference type="Pfam" id="PF07748">
    <property type="entry name" value="Glyco_hydro_38C"/>
    <property type="match status" value="2"/>
</dbReference>
<dbReference type="PROSITE" id="PS00149">
    <property type="entry name" value="SULFATASE_2"/>
    <property type="match status" value="1"/>
</dbReference>
<accession>A0A9W9BMP5</accession>
<evidence type="ECO:0000256" key="5">
    <source>
        <dbReference type="ARBA" id="ARBA00022723"/>
    </source>
</evidence>
<dbReference type="InterPro" id="IPR000602">
    <property type="entry name" value="Glyco_hydro_38_N"/>
</dbReference>
<dbReference type="Pfam" id="PF00884">
    <property type="entry name" value="Sulfatase"/>
    <property type="match status" value="1"/>
</dbReference>
<keyword evidence="13" id="KW-1185">Reference proteome</keyword>
<dbReference type="GO" id="GO:0046872">
    <property type="term" value="F:metal ion binding"/>
    <property type="evidence" value="ECO:0007669"/>
    <property type="project" value="UniProtKB-KW"/>
</dbReference>
<dbReference type="SUPFAM" id="SSF53649">
    <property type="entry name" value="Alkaline phosphatase-like"/>
    <property type="match status" value="1"/>
</dbReference>
<dbReference type="Pfam" id="PF01074">
    <property type="entry name" value="Glyco_hydro_38N"/>
    <property type="match status" value="2"/>
</dbReference>
<dbReference type="InterPro" id="IPR011013">
    <property type="entry name" value="Gal_mutarotase_sf_dom"/>
</dbReference>
<dbReference type="CDD" id="cd16031">
    <property type="entry name" value="G6S_like"/>
    <property type="match status" value="1"/>
</dbReference>
<dbReference type="InterPro" id="IPR037094">
    <property type="entry name" value="Glyco_hydro_38_cen_sf"/>
</dbReference>
<evidence type="ECO:0000256" key="3">
    <source>
        <dbReference type="ARBA" id="ARBA00009792"/>
    </source>
</evidence>
<dbReference type="SUPFAM" id="SSF74650">
    <property type="entry name" value="Galactose mutarotase-like"/>
    <property type="match status" value="1"/>
</dbReference>
<keyword evidence="5" id="KW-0479">Metal-binding</keyword>
<dbReference type="Gene3D" id="3.40.720.10">
    <property type="entry name" value="Alkaline Phosphatase, subunit A"/>
    <property type="match status" value="1"/>
</dbReference>
<evidence type="ECO:0000256" key="2">
    <source>
        <dbReference type="ARBA" id="ARBA00008779"/>
    </source>
</evidence>
<keyword evidence="6" id="KW-0378">Hydrolase</keyword>
<dbReference type="Gene3D" id="2.70.98.30">
    <property type="entry name" value="Golgi alpha-mannosidase II, domain 4"/>
    <property type="match status" value="1"/>
</dbReference>
<name>A0A9W9BMP5_9HYPO</name>
<comment type="similarity">
    <text evidence="3">Belongs to the glycosyl hydrolase 38 family.</text>
</comment>
<dbReference type="Proteomes" id="UP001140511">
    <property type="component" value="Unassembled WGS sequence"/>
</dbReference>
<dbReference type="Pfam" id="PF09261">
    <property type="entry name" value="Alpha-mann_mid"/>
    <property type="match status" value="1"/>
</dbReference>
<dbReference type="Pfam" id="PF17677">
    <property type="entry name" value="Glyco_hydro38C2"/>
    <property type="match status" value="1"/>
</dbReference>
<evidence type="ECO:0000256" key="10">
    <source>
        <dbReference type="SAM" id="MobiDB-lite"/>
    </source>
</evidence>
<dbReference type="PROSITE" id="PS00523">
    <property type="entry name" value="SULFATASE_1"/>
    <property type="match status" value="1"/>
</dbReference>
<evidence type="ECO:0000256" key="9">
    <source>
        <dbReference type="ARBA" id="ARBA00071615"/>
    </source>
</evidence>
<evidence type="ECO:0000256" key="7">
    <source>
        <dbReference type="ARBA" id="ARBA00023295"/>
    </source>
</evidence>
<dbReference type="Gene3D" id="1.20.1270.50">
    <property type="entry name" value="Glycoside hydrolase family 38, central domain"/>
    <property type="match status" value="1"/>
</dbReference>
<dbReference type="GO" id="GO:0006013">
    <property type="term" value="P:mannose metabolic process"/>
    <property type="evidence" value="ECO:0007669"/>
    <property type="project" value="InterPro"/>
</dbReference>
<comment type="similarity">
    <text evidence="2">Belongs to the sulfatase family.</text>
</comment>
<feature type="domain" description="Glycoside hydrolase family 38 central" evidence="11">
    <location>
        <begin position="946"/>
        <end position="1026"/>
    </location>
</feature>
<dbReference type="FunFam" id="2.70.98.30:FF:000001">
    <property type="entry name" value="alpha-mannosidase 2C1 isoform X2"/>
    <property type="match status" value="1"/>
</dbReference>
<dbReference type="InterPro" id="IPR028995">
    <property type="entry name" value="Glyco_hydro_57/38_cen_sf"/>
</dbReference>
<dbReference type="PANTHER" id="PTHR46017">
    <property type="entry name" value="ALPHA-MANNOSIDASE 2C1"/>
    <property type="match status" value="1"/>
</dbReference>
<dbReference type="InterPro" id="IPR011330">
    <property type="entry name" value="Glyco_hydro/deAcase_b/a-brl"/>
</dbReference>
<reference evidence="12" key="1">
    <citation type="submission" date="2022-09" db="EMBL/GenBank/DDBJ databases">
        <title>Chromosome-level assembly of Trichoderma breve T069, a fungus used in development of biopesticide product.</title>
        <authorList>
            <person name="Lin R."/>
            <person name="Liu T."/>
        </authorList>
    </citation>
    <scope>NUCLEOTIDE SEQUENCE</scope>
    <source>
        <strain evidence="12">T069</strain>
    </source>
</reference>
<dbReference type="InterPro" id="IPR017850">
    <property type="entry name" value="Alkaline_phosphatase_core_sf"/>
</dbReference>
<dbReference type="GO" id="GO:0009313">
    <property type="term" value="P:oligosaccharide catabolic process"/>
    <property type="evidence" value="ECO:0007669"/>
    <property type="project" value="TreeGrafter"/>
</dbReference>
<dbReference type="InterPro" id="IPR041147">
    <property type="entry name" value="GH38_C"/>
</dbReference>
<gene>
    <name evidence="12" type="ORF">T069G_03645</name>
</gene>
<dbReference type="RefSeq" id="XP_056031747.1">
    <property type="nucleotide sequence ID" value="XM_056170855.1"/>
</dbReference>
<dbReference type="InterPro" id="IPR024607">
    <property type="entry name" value="Sulfatase_CS"/>
</dbReference>
<sequence length="1439" mass="164888">MAATQPNIIFIMADDHAAKAISCYGAGINETPNLDRIANEGMRFDHCYVTNSICAPSRAAIITGTHNHVNGVLTLNYKINNVLPMVQKHLKHAGYQTAMIGKWHLGEGPAHEPRGFDFWDVLPGQGLYFDPIFIGPNGRHMERGYVTDIITDKTLDFIRNRDTTKPFFVMCHHKAPHRSWENHPKHNSLYQEDIKVPESFNDDYKNRAKAAAAAKMRVTEDLRYNDLGLCQPEGGSEVGELDEPNFPQRPDRKIPFPEDVSSMVLIDKLTGENFRFKNQDELRHFKYQRYMKRYCRTVHSVDENVGRILDYVDSLGKEVADNTMIIYTSDQGFFLGDHGWFDKRFIYEESFQMPLLIKYPKEVKPGSICNDIVSNIDFAPLWLDLANYPIPSYMQGFSFRKLLQGETPENWQKVAYHRYWMHNDSPHECRAHYGVRNQRYKVIYWYNKDFKLAGTRPGGEPPEWELFDCEKDPLELLNQYHNPEFADVVKEMTRLLEEKMGEIGDAPVPGTSGGDNVRLWVYSPTAPSRPTFVEVKSQEFKPTEVGASFGPSCEAMVWTEDGEPVQGLTGGSERGGERQEWVFPQQWKDGKRHTFFIEMACNTMFVNAEMHDIIQPPPTDKYFKLEKADIVAVNVDARQLLFDFYVIRDAALYLPQDSWQSHRAQQACDEILDTFCWRRIDTEEVFKTDQTAIVSAIGHCHIDTCWLWPWDETKRKVARSWVSQCNLMDLYPEYRFCCSQAQQYKWLETLYPTIYERVKEKIAKGTFQPIGGSWVEHDTNLPSGESLVRQFLYGQRYFQNRFDLSLSGNDEVTQKLSWNNINNFPHTTFNWVALDGRSKVLCHMTPAEKYNAEATLQDLVRCETRHKSLDQDNTSLLVYGKGDGGGGPTIAHLESLRRCRGMSDQVGRLPRVQQGNSVDDFFSQLEHREKDTNNPFATWFGELYFEYHRGTYTTQAKTKLNNRRAEIFLHDLEYLATLASIQKDSTYRYPKKEIDEMWEKVLLCQFHDCLPGSSIEMCYDDTDKLYDEVFSVGNTALTNVATALELNLQPTDSANLVVVNTLDWDRVGLVPLPAIAHSEDNQKYGFYLSTISEISKGVWILSNSQYRVTVTQGTIISLYDLRRDREIIPEGGRANQLVVFGDMTLYHQAWDVETYHLSHGRELEGGVSSIKTTISLNAVIDPQEESHIECSADEDWHENMKFLKVQFPVDIYNTKASYETQFGIVERPTHYNTSWDMAKLEVCCHKWADLSEAGYGVSILNDSKYGFATSGNMMRLSLLRSPKAPDANADIGRHHIKWGIFPHEGPVGWQTVKKGFEFNIQVRIASCPNGIRSPELSASPVKLRDGLGLVLDTIKRAEDDTDVSCGNLPTRDGKSIVCRVYDAIGGKNRAFLETGHAKIQKAWKCNLLEDDLEELPIVNGGVEIELQRFELATYRLLLE</sequence>